<dbReference type="Proteomes" id="UP000815325">
    <property type="component" value="Unassembled WGS sequence"/>
</dbReference>
<evidence type="ECO:0000256" key="6">
    <source>
        <dbReference type="ARBA" id="ARBA00024695"/>
    </source>
</evidence>
<feature type="compositionally biased region" description="Acidic residues" evidence="8">
    <location>
        <begin position="432"/>
        <end position="450"/>
    </location>
</feature>
<feature type="region of interest" description="Disordered" evidence="8">
    <location>
        <begin position="566"/>
        <end position="604"/>
    </location>
</feature>
<organism evidence="9 10">
    <name type="scientific">Dunaliella salina</name>
    <name type="common">Green alga</name>
    <name type="synonym">Protococcus salinus</name>
    <dbReference type="NCBI Taxonomy" id="3046"/>
    <lineage>
        <taxon>Eukaryota</taxon>
        <taxon>Viridiplantae</taxon>
        <taxon>Chlorophyta</taxon>
        <taxon>core chlorophytes</taxon>
        <taxon>Chlorophyceae</taxon>
        <taxon>CS clade</taxon>
        <taxon>Chlamydomonadales</taxon>
        <taxon>Dunaliellaceae</taxon>
        <taxon>Dunaliella</taxon>
    </lineage>
</organism>
<feature type="compositionally biased region" description="Polar residues" evidence="8">
    <location>
        <begin position="401"/>
        <end position="411"/>
    </location>
</feature>
<dbReference type="InterPro" id="IPR007276">
    <property type="entry name" value="Nop14"/>
</dbReference>
<evidence type="ECO:0000313" key="9">
    <source>
        <dbReference type="EMBL" id="KAF5835653.1"/>
    </source>
</evidence>
<keyword evidence="4" id="KW-0698">rRNA processing</keyword>
<evidence type="ECO:0000256" key="5">
    <source>
        <dbReference type="ARBA" id="ARBA00023242"/>
    </source>
</evidence>
<feature type="compositionally biased region" description="Basic and acidic residues" evidence="8">
    <location>
        <begin position="288"/>
        <end position="303"/>
    </location>
</feature>
<feature type="compositionally biased region" description="Low complexity" evidence="8">
    <location>
        <begin position="822"/>
        <end position="834"/>
    </location>
</feature>
<sequence>MGKKKGELPAKAKVAPKKPNPFELKTKVAKKFNVTGKRHGKAAGQKNVIKARQDAVDKRKKTLLVEYKQLRKANTFIDKRFGESDPNMSEDAKAMARLQEQRLRDEARRSKKKGGQKFVLGEHEEAEDDGSALGGLTHLGKNIADMDDFNEAPPDLDDLDDDMVQDLVSSYNFGGGGADGTEGEAGGNKNKTRKEVMEEIIAKSKMYKAIKARQREEDEDELDKLNAEFQGLVKHHALKSLLKPPGHNKGVKVVADIEADAAYDVAARALAAEARGAAGDRVLGPEEQAERERARMEMLEKERLRRMRGTGGDEDVGPSGLGLPEGGYAARRLKLKEKERQEGRSSGDDESESGSGDEGGEGGSSDGEGEEEEEEEEEEGVRPGSELEKRRMEQAAGDHPLQNTFRSQAAQLLQKYGMKAKDSEATNRGEDGSEDGEGDSEEGEVEDEGSDLQGVSGSEMSDEGGSEEDESGDGEEEGEDDGMDDDPEQAEKLAKLQQKLEKGLRQREQKQQQQQTQQKGEQQQQQQQPQQKGEQQQQQQQLQQQQPQQKGEQQQQQQQQQQQPQQKGEQQRQQQQQQQQQQLESKEEQQQQRAAATGALDLHGPLDLPYTIKMPDSYPKFAALVRGRSAEDLATIISRIRGFNATALASDSKRGLQVFYGMLIQHFAILAGERPVPLAHLDAMVPLLLPMTAEVPFYAATVARARLKHMHERLSAALAPAPANSTTPSNPWPTARTLLQLKLLTTLFPVSDRRHPVITPAALLVCKYLSQCVAETVEEVACGLLLVGLALHIISPAQRYSPEPLVFLTDALWSFVGQSSTAAPASTTTTSSAANGIRKDKGNGNPKGAKSKGIRNSSSGGASTGVGSLEREGGLSVPRVTPGVLAPSLVPIKSAPLHMHAARFEDGFSLGRDYDPDRERAEQRKLKRMVQKERRGALRELRKDATFMADVRDKEKAKVDTERMGNEKRFYNELQSFEANMRSGGQGGMNPHLKKRKK</sequence>
<protein>
    <submittedName>
        <fullName evidence="9">Nucleolar protein 14</fullName>
    </submittedName>
</protein>
<feature type="compositionally biased region" description="Basic and acidic residues" evidence="8">
    <location>
        <begin position="336"/>
        <end position="347"/>
    </location>
</feature>
<feature type="compositionally biased region" description="Basic and acidic residues" evidence="8">
    <location>
        <begin position="1"/>
        <end position="10"/>
    </location>
</feature>
<feature type="compositionally biased region" description="Acidic residues" evidence="8">
    <location>
        <begin position="460"/>
        <end position="488"/>
    </location>
</feature>
<dbReference type="PANTHER" id="PTHR23183">
    <property type="entry name" value="NOP14"/>
    <property type="match status" value="1"/>
</dbReference>
<feature type="region of interest" description="Disordered" evidence="8">
    <location>
        <begin position="1"/>
        <end position="20"/>
    </location>
</feature>
<name>A0ABQ7GM14_DUNSA</name>
<feature type="compositionally biased region" description="Low complexity" evidence="8">
    <location>
        <begin position="566"/>
        <end position="583"/>
    </location>
</feature>
<dbReference type="Pfam" id="PF04147">
    <property type="entry name" value="Nop14"/>
    <property type="match status" value="2"/>
</dbReference>
<feature type="region of interest" description="Disordered" evidence="8">
    <location>
        <begin position="80"/>
        <end position="137"/>
    </location>
</feature>
<feature type="compositionally biased region" description="Basic and acidic residues" evidence="8">
    <location>
        <begin position="489"/>
        <end position="510"/>
    </location>
</feature>
<comment type="function">
    <text evidence="6">Involved in nucleolar processing of pre-18S ribosomal RNA. Has a role in the nuclear export of 40S pre-ribosomal subunit to the cytoplasm.</text>
</comment>
<keyword evidence="3" id="KW-0690">Ribosome biogenesis</keyword>
<feature type="compositionally biased region" description="Gly residues" evidence="8">
    <location>
        <begin position="173"/>
        <end position="186"/>
    </location>
</feature>
<comment type="caution">
    <text evidence="9">The sequence shown here is derived from an EMBL/GenBank/DDBJ whole genome shotgun (WGS) entry which is preliminary data.</text>
</comment>
<feature type="compositionally biased region" description="Basic and acidic residues" evidence="8">
    <location>
        <begin position="90"/>
        <end position="108"/>
    </location>
</feature>
<dbReference type="EMBL" id="MU069695">
    <property type="protein sequence ID" value="KAF5835653.1"/>
    <property type="molecule type" value="Genomic_DNA"/>
</dbReference>
<evidence type="ECO:0000256" key="1">
    <source>
        <dbReference type="ARBA" id="ARBA00004604"/>
    </source>
</evidence>
<keyword evidence="7" id="KW-0175">Coiled coil</keyword>
<feature type="region of interest" description="Disordered" evidence="8">
    <location>
        <begin position="170"/>
        <end position="193"/>
    </location>
</feature>
<feature type="region of interest" description="Disordered" evidence="8">
    <location>
        <begin position="34"/>
        <end position="55"/>
    </location>
</feature>
<dbReference type="PANTHER" id="PTHR23183:SF0">
    <property type="entry name" value="NUCLEOLAR PROTEIN 14"/>
    <property type="match status" value="1"/>
</dbReference>
<feature type="compositionally biased region" description="Low complexity" evidence="8">
    <location>
        <begin position="511"/>
        <end position="548"/>
    </location>
</feature>
<keyword evidence="10" id="KW-1185">Reference proteome</keyword>
<evidence type="ECO:0000256" key="2">
    <source>
        <dbReference type="ARBA" id="ARBA00007466"/>
    </source>
</evidence>
<feature type="compositionally biased region" description="Basic and acidic residues" evidence="8">
    <location>
        <begin position="419"/>
        <end position="431"/>
    </location>
</feature>
<keyword evidence="5" id="KW-0539">Nucleus</keyword>
<comment type="subcellular location">
    <subcellularLocation>
        <location evidence="1">Nucleus</location>
        <location evidence="1">Nucleolus</location>
    </subcellularLocation>
</comment>
<proteinExistence type="inferred from homology"/>
<reference evidence="9" key="1">
    <citation type="submission" date="2017-08" db="EMBL/GenBank/DDBJ databases">
        <authorList>
            <person name="Polle J.E."/>
            <person name="Barry K."/>
            <person name="Cushman J."/>
            <person name="Schmutz J."/>
            <person name="Tran D."/>
            <person name="Hathwaick L.T."/>
            <person name="Yim W.C."/>
            <person name="Jenkins J."/>
            <person name="Mckie-Krisberg Z.M."/>
            <person name="Prochnik S."/>
            <person name="Lindquist E."/>
            <person name="Dockter R.B."/>
            <person name="Adam C."/>
            <person name="Molina H."/>
            <person name="Bunkerborg J."/>
            <person name="Jin E."/>
            <person name="Buchheim M."/>
            <person name="Magnuson J."/>
        </authorList>
    </citation>
    <scope>NUCLEOTIDE SEQUENCE</scope>
    <source>
        <strain evidence="9">CCAP 19/18</strain>
    </source>
</reference>
<evidence type="ECO:0000256" key="4">
    <source>
        <dbReference type="ARBA" id="ARBA00022552"/>
    </source>
</evidence>
<comment type="similarity">
    <text evidence="2">Belongs to the NOP14 family.</text>
</comment>
<accession>A0ABQ7GM14</accession>
<feature type="region of interest" description="Disordered" evidence="8">
    <location>
        <begin position="822"/>
        <end position="880"/>
    </location>
</feature>
<gene>
    <name evidence="9" type="ORF">DUNSADRAFT_7105</name>
</gene>
<evidence type="ECO:0000256" key="3">
    <source>
        <dbReference type="ARBA" id="ARBA00022517"/>
    </source>
</evidence>
<feature type="region of interest" description="Disordered" evidence="8">
    <location>
        <begin position="274"/>
        <end position="548"/>
    </location>
</feature>
<feature type="compositionally biased region" description="Low complexity" evidence="8">
    <location>
        <begin position="857"/>
        <end position="868"/>
    </location>
</feature>
<evidence type="ECO:0000256" key="8">
    <source>
        <dbReference type="SAM" id="MobiDB-lite"/>
    </source>
</evidence>
<evidence type="ECO:0000256" key="7">
    <source>
        <dbReference type="SAM" id="Coils"/>
    </source>
</evidence>
<feature type="coiled-coil region" evidence="7">
    <location>
        <begin position="208"/>
        <end position="235"/>
    </location>
</feature>
<evidence type="ECO:0000313" key="10">
    <source>
        <dbReference type="Proteomes" id="UP000815325"/>
    </source>
</evidence>
<feature type="compositionally biased region" description="Acidic residues" evidence="8">
    <location>
        <begin position="367"/>
        <end position="379"/>
    </location>
</feature>